<feature type="domain" description="Carboxymuconolactone decarboxylase-like" evidence="1">
    <location>
        <begin position="136"/>
        <end position="217"/>
    </location>
</feature>
<gene>
    <name evidence="2" type="ORF">FHP05_07175</name>
</gene>
<dbReference type="InterPro" id="IPR029032">
    <property type="entry name" value="AhpD-like"/>
</dbReference>
<dbReference type="Proteomes" id="UP000321574">
    <property type="component" value="Unassembled WGS sequence"/>
</dbReference>
<keyword evidence="2" id="KW-0560">Oxidoreductase</keyword>
<evidence type="ECO:0000313" key="2">
    <source>
        <dbReference type="EMBL" id="TXL64926.1"/>
    </source>
</evidence>
<evidence type="ECO:0000313" key="3">
    <source>
        <dbReference type="Proteomes" id="UP000321574"/>
    </source>
</evidence>
<reference evidence="2 3" key="1">
    <citation type="submission" date="2019-06" db="EMBL/GenBank/DDBJ databases">
        <title>Cerasibacillus sp. nov., isolated from maize field.</title>
        <authorList>
            <person name="Lin S.-Y."/>
            <person name="Tsai C.-F."/>
            <person name="Young C.-C."/>
        </authorList>
    </citation>
    <scope>NUCLEOTIDE SEQUENCE [LARGE SCALE GENOMIC DNA]</scope>
    <source>
        <strain evidence="2 3">CC-CFT480</strain>
    </source>
</reference>
<keyword evidence="3" id="KW-1185">Reference proteome</keyword>
<dbReference type="InterPro" id="IPR004675">
    <property type="entry name" value="AhpD_core"/>
</dbReference>
<dbReference type="PANTHER" id="PTHR33930:SF8">
    <property type="entry name" value="4-CARBOXYMUCONOLACTONE DECARBOXYLASE"/>
    <property type="match status" value="1"/>
</dbReference>
<dbReference type="AlphaFoldDB" id="A0A5C8NUY8"/>
<proteinExistence type="predicted"/>
<dbReference type="InterPro" id="IPR003779">
    <property type="entry name" value="CMD-like"/>
</dbReference>
<dbReference type="SUPFAM" id="SSF69118">
    <property type="entry name" value="AhpD-like"/>
    <property type="match status" value="2"/>
</dbReference>
<organism evidence="2 3">
    <name type="scientific">Cerasibacillus terrae</name>
    <dbReference type="NCBI Taxonomy" id="2498845"/>
    <lineage>
        <taxon>Bacteria</taxon>
        <taxon>Bacillati</taxon>
        <taxon>Bacillota</taxon>
        <taxon>Bacilli</taxon>
        <taxon>Bacillales</taxon>
        <taxon>Bacillaceae</taxon>
        <taxon>Cerasibacillus</taxon>
    </lineage>
</organism>
<keyword evidence="2" id="KW-0575">Peroxidase</keyword>
<evidence type="ECO:0000259" key="1">
    <source>
        <dbReference type="Pfam" id="PF02627"/>
    </source>
</evidence>
<name>A0A5C8NUY8_9BACI</name>
<feature type="domain" description="Carboxymuconolactone decarboxylase-like" evidence="1">
    <location>
        <begin position="30"/>
        <end position="108"/>
    </location>
</feature>
<dbReference type="PANTHER" id="PTHR33930">
    <property type="entry name" value="ALKYL HYDROPEROXIDE REDUCTASE AHPD"/>
    <property type="match status" value="1"/>
</dbReference>
<dbReference type="RefSeq" id="WP_147666588.1">
    <property type="nucleotide sequence ID" value="NZ_VDUW01000004.1"/>
</dbReference>
<protein>
    <submittedName>
        <fullName evidence="2">Alkylhydroperoxidase</fullName>
    </submittedName>
</protein>
<dbReference type="OrthoDB" id="9806086at2"/>
<dbReference type="EMBL" id="VDUW01000004">
    <property type="protein sequence ID" value="TXL64926.1"/>
    <property type="molecule type" value="Genomic_DNA"/>
</dbReference>
<dbReference type="GO" id="GO:0051920">
    <property type="term" value="F:peroxiredoxin activity"/>
    <property type="evidence" value="ECO:0007669"/>
    <property type="project" value="InterPro"/>
</dbReference>
<sequence length="223" mass="24285">MGVTKTKESLYKRTYFDQITKLQNHAKPSYEAFLNFNQEVFKESHLTTKLKELIAVAVAHVTGCAYCIDIHTKAAKKEGVTKGELSEAIFVATALKAGSAFAHGANAIRSYDDEAEDELYKGSYFSKVNQLSASQPDTFQAFITFTNQALKEGALTVLEKEFIAVAVAHVTGCAYCIDIHTKAAKKEDATKEQLTEVIFVATALKAGSVFAHGVNAINAFEAD</sequence>
<comment type="caution">
    <text evidence="2">The sequence shown here is derived from an EMBL/GenBank/DDBJ whole genome shotgun (WGS) entry which is preliminary data.</text>
</comment>
<accession>A0A5C8NUY8</accession>
<dbReference type="NCBIfam" id="TIGR00778">
    <property type="entry name" value="ahpD_dom"/>
    <property type="match status" value="2"/>
</dbReference>
<dbReference type="Gene3D" id="1.20.1290.10">
    <property type="entry name" value="AhpD-like"/>
    <property type="match status" value="2"/>
</dbReference>
<dbReference type="Pfam" id="PF02627">
    <property type="entry name" value="CMD"/>
    <property type="match status" value="2"/>
</dbReference>